<reference evidence="7" key="1">
    <citation type="journal article" date="2023" name="Mol. Phylogenet. Evol.">
        <title>Genome-scale phylogeny and comparative genomics of the fungal order Sordariales.</title>
        <authorList>
            <person name="Hensen N."/>
            <person name="Bonometti L."/>
            <person name="Westerberg I."/>
            <person name="Brannstrom I.O."/>
            <person name="Guillou S."/>
            <person name="Cros-Aarteil S."/>
            <person name="Calhoun S."/>
            <person name="Haridas S."/>
            <person name="Kuo A."/>
            <person name="Mondo S."/>
            <person name="Pangilinan J."/>
            <person name="Riley R."/>
            <person name="LaButti K."/>
            <person name="Andreopoulos B."/>
            <person name="Lipzen A."/>
            <person name="Chen C."/>
            <person name="Yan M."/>
            <person name="Daum C."/>
            <person name="Ng V."/>
            <person name="Clum A."/>
            <person name="Steindorff A."/>
            <person name="Ohm R.A."/>
            <person name="Martin F."/>
            <person name="Silar P."/>
            <person name="Natvig D.O."/>
            <person name="Lalanne C."/>
            <person name="Gautier V."/>
            <person name="Ament-Velasquez S.L."/>
            <person name="Kruys A."/>
            <person name="Hutchinson M.I."/>
            <person name="Powell A.J."/>
            <person name="Barry K."/>
            <person name="Miller A.N."/>
            <person name="Grigoriev I.V."/>
            <person name="Debuchy R."/>
            <person name="Gladieux P."/>
            <person name="Hiltunen Thoren M."/>
            <person name="Johannesson H."/>
        </authorList>
    </citation>
    <scope>NUCLEOTIDE SEQUENCE</scope>
    <source>
        <strain evidence="7">CBS 141.50</strain>
    </source>
</reference>
<reference evidence="7" key="2">
    <citation type="submission" date="2023-05" db="EMBL/GenBank/DDBJ databases">
        <authorList>
            <consortium name="Lawrence Berkeley National Laboratory"/>
            <person name="Steindorff A."/>
            <person name="Hensen N."/>
            <person name="Bonometti L."/>
            <person name="Westerberg I."/>
            <person name="Brannstrom I.O."/>
            <person name="Guillou S."/>
            <person name="Cros-Aarteil S."/>
            <person name="Calhoun S."/>
            <person name="Haridas S."/>
            <person name="Kuo A."/>
            <person name="Mondo S."/>
            <person name="Pangilinan J."/>
            <person name="Riley R."/>
            <person name="Labutti K."/>
            <person name="Andreopoulos B."/>
            <person name="Lipzen A."/>
            <person name="Chen C."/>
            <person name="Yanf M."/>
            <person name="Daum C."/>
            <person name="Ng V."/>
            <person name="Clum A."/>
            <person name="Ohm R."/>
            <person name="Martin F."/>
            <person name="Silar P."/>
            <person name="Natvig D."/>
            <person name="Lalanne C."/>
            <person name="Gautier V."/>
            <person name="Ament-Velasquez S.L."/>
            <person name="Kruys A."/>
            <person name="Hutchinson M.I."/>
            <person name="Powell A.J."/>
            <person name="Barry K."/>
            <person name="Miller A.N."/>
            <person name="Grigoriev I.V."/>
            <person name="Debuchy R."/>
            <person name="Gladieux P."/>
            <person name="Thoren M.H."/>
            <person name="Johannesson H."/>
        </authorList>
    </citation>
    <scope>NUCLEOTIDE SEQUENCE</scope>
    <source>
        <strain evidence="7">CBS 141.50</strain>
    </source>
</reference>
<keyword evidence="4" id="KW-0269">Exonuclease</keyword>
<dbReference type="InterPro" id="IPR047021">
    <property type="entry name" value="REXO1/3/4-like"/>
</dbReference>
<evidence type="ECO:0000313" key="7">
    <source>
        <dbReference type="EMBL" id="KAK4147964.1"/>
    </source>
</evidence>
<dbReference type="EMBL" id="MU853554">
    <property type="protein sequence ID" value="KAK4147964.1"/>
    <property type="molecule type" value="Genomic_DNA"/>
</dbReference>
<feature type="region of interest" description="Disordered" evidence="5">
    <location>
        <begin position="242"/>
        <end position="266"/>
    </location>
</feature>
<proteinExistence type="inferred from homology"/>
<dbReference type="AlphaFoldDB" id="A0AAN6VBC9"/>
<dbReference type="CDD" id="cd06145">
    <property type="entry name" value="REX1_like"/>
    <property type="match status" value="1"/>
</dbReference>
<comment type="similarity">
    <text evidence="1">Belongs to the REXO1/REXO3 family.</text>
</comment>
<keyword evidence="3" id="KW-0378">Hydrolase</keyword>
<dbReference type="GO" id="GO:0005634">
    <property type="term" value="C:nucleus"/>
    <property type="evidence" value="ECO:0007669"/>
    <property type="project" value="TreeGrafter"/>
</dbReference>
<dbReference type="GO" id="GO:0004527">
    <property type="term" value="F:exonuclease activity"/>
    <property type="evidence" value="ECO:0007669"/>
    <property type="project" value="UniProtKB-KW"/>
</dbReference>
<feature type="compositionally biased region" description="Polar residues" evidence="5">
    <location>
        <begin position="32"/>
        <end position="44"/>
    </location>
</feature>
<keyword evidence="8" id="KW-1185">Reference proteome</keyword>
<evidence type="ECO:0000256" key="1">
    <source>
        <dbReference type="ARBA" id="ARBA00006357"/>
    </source>
</evidence>
<evidence type="ECO:0000259" key="6">
    <source>
        <dbReference type="SMART" id="SM00479"/>
    </source>
</evidence>
<organism evidence="7 8">
    <name type="scientific">Dichotomopilus funicola</name>
    <dbReference type="NCBI Taxonomy" id="1934379"/>
    <lineage>
        <taxon>Eukaryota</taxon>
        <taxon>Fungi</taxon>
        <taxon>Dikarya</taxon>
        <taxon>Ascomycota</taxon>
        <taxon>Pezizomycotina</taxon>
        <taxon>Sordariomycetes</taxon>
        <taxon>Sordariomycetidae</taxon>
        <taxon>Sordariales</taxon>
        <taxon>Chaetomiaceae</taxon>
        <taxon>Dichotomopilus</taxon>
    </lineage>
</organism>
<dbReference type="RefSeq" id="XP_062641335.1">
    <property type="nucleotide sequence ID" value="XM_062785156.1"/>
</dbReference>
<feature type="compositionally biased region" description="Polar residues" evidence="5">
    <location>
        <begin position="68"/>
        <end position="79"/>
    </location>
</feature>
<dbReference type="PANTHER" id="PTHR12801:SF112">
    <property type="entry name" value="RNA EXONUCLEASE 3"/>
    <property type="match status" value="1"/>
</dbReference>
<evidence type="ECO:0000256" key="2">
    <source>
        <dbReference type="ARBA" id="ARBA00022722"/>
    </source>
</evidence>
<dbReference type="SUPFAM" id="SSF53098">
    <property type="entry name" value="Ribonuclease H-like"/>
    <property type="match status" value="1"/>
</dbReference>
<dbReference type="PANTHER" id="PTHR12801">
    <property type="entry name" value="RNA EXONUCLEASE REXO1 / RECO3 FAMILY MEMBER-RELATED"/>
    <property type="match status" value="1"/>
</dbReference>
<keyword evidence="2" id="KW-0540">Nuclease</keyword>
<protein>
    <recommendedName>
        <fullName evidence="6">Exonuclease domain-containing protein</fullName>
    </recommendedName>
</protein>
<evidence type="ECO:0000256" key="3">
    <source>
        <dbReference type="ARBA" id="ARBA00022801"/>
    </source>
</evidence>
<feature type="region of interest" description="Disordered" evidence="5">
    <location>
        <begin position="488"/>
        <end position="508"/>
    </location>
</feature>
<gene>
    <name evidence="7" type="ORF">C8A04DRAFT_8550</name>
</gene>
<feature type="compositionally biased region" description="Polar residues" evidence="5">
    <location>
        <begin position="112"/>
        <end position="134"/>
    </location>
</feature>
<sequence>MDAVLRNFKLIPCPAGDRCTKPICPLEHAQIQDSAATTQANGASQDEDGPRKRRKVSSEPDSVPTHAMPSQSEPSSAGRTVSPPPLKRKVPTQAAPVTKSARPPTVSVASPAPTTKPNESSTSPGATPQHTTPQKAAPRKPETLNPRHLKTTAPATHDFRYKALKLLHDQFRRLNDEVKKDASEDEQQLVLSPQELIWLALDEEQKMATEKASIYQNIIKNRIMIYKRMTPGQWRDERAAGLKKKAAPITPPSKTPRRSVLGPPRTIQTGLTPQEEVNFLEHLSTPIDKLAQWGYIPVPPSEAEIAKAREGEEASLGYEVCDRCNTRFQVFPGRREEDGALASGGKCLHHPGRPYYPERSLVDLDRPARRYRCCQQVVGESAGCVAGNTHVFKTSSPARLASVLPFEETPPNPSAPTDRAVCFDCEMGYTVRGLELIRLTATSWPDGKTLLDVLVRPVGEILDLNSRYSGVWPEDIVNAVPWSAEDTNTTIPLDNDGNTNKATDPNAPRRLKIVPSPAAARAALFSLISPDTPLIGHGLENDLNAVRIIHPTLIDTILLYPHRNGMPMRHGLRMLMETRLNKIIQAETDASGKITGHDSAEDARAAGELVRLKVEEKWGSMRGLGWKLVDGKFIAPENEEQGKGKLSEAFLEGGHALAQAHA</sequence>
<accession>A0AAN6VBC9</accession>
<evidence type="ECO:0000313" key="8">
    <source>
        <dbReference type="Proteomes" id="UP001302676"/>
    </source>
</evidence>
<dbReference type="InterPro" id="IPR034922">
    <property type="entry name" value="REX1-like_exo"/>
</dbReference>
<dbReference type="GeneID" id="87821769"/>
<feature type="compositionally biased region" description="Polar residues" evidence="5">
    <location>
        <begin position="488"/>
        <end position="503"/>
    </location>
</feature>
<dbReference type="SMART" id="SM00479">
    <property type="entry name" value="EXOIII"/>
    <property type="match status" value="1"/>
</dbReference>
<dbReference type="InterPro" id="IPR012337">
    <property type="entry name" value="RNaseH-like_sf"/>
</dbReference>
<dbReference type="Proteomes" id="UP001302676">
    <property type="component" value="Unassembled WGS sequence"/>
</dbReference>
<evidence type="ECO:0000256" key="4">
    <source>
        <dbReference type="ARBA" id="ARBA00022839"/>
    </source>
</evidence>
<dbReference type="Gene3D" id="3.30.420.10">
    <property type="entry name" value="Ribonuclease H-like superfamily/Ribonuclease H"/>
    <property type="match status" value="1"/>
</dbReference>
<feature type="domain" description="Exonuclease" evidence="6">
    <location>
        <begin position="419"/>
        <end position="619"/>
    </location>
</feature>
<dbReference type="InterPro" id="IPR036397">
    <property type="entry name" value="RNaseH_sf"/>
</dbReference>
<dbReference type="InterPro" id="IPR013520">
    <property type="entry name" value="Ribonucl_H"/>
</dbReference>
<name>A0AAN6VBC9_9PEZI</name>
<dbReference type="GO" id="GO:0003676">
    <property type="term" value="F:nucleic acid binding"/>
    <property type="evidence" value="ECO:0007669"/>
    <property type="project" value="InterPro"/>
</dbReference>
<comment type="caution">
    <text evidence="7">The sequence shown here is derived from an EMBL/GenBank/DDBJ whole genome shotgun (WGS) entry which is preliminary data.</text>
</comment>
<evidence type="ECO:0000256" key="5">
    <source>
        <dbReference type="SAM" id="MobiDB-lite"/>
    </source>
</evidence>
<feature type="region of interest" description="Disordered" evidence="5">
    <location>
        <begin position="32"/>
        <end position="154"/>
    </location>
</feature>